<protein>
    <recommendedName>
        <fullName evidence="5">Heavy metal-associated domain, HMA</fullName>
    </recommendedName>
</protein>
<dbReference type="AlphaFoldDB" id="A0A251SMK9"/>
<organism evidence="3 4">
    <name type="scientific">Helianthus annuus</name>
    <name type="common">Common sunflower</name>
    <dbReference type="NCBI Taxonomy" id="4232"/>
    <lineage>
        <taxon>Eukaryota</taxon>
        <taxon>Viridiplantae</taxon>
        <taxon>Streptophyta</taxon>
        <taxon>Embryophyta</taxon>
        <taxon>Tracheophyta</taxon>
        <taxon>Spermatophyta</taxon>
        <taxon>Magnoliopsida</taxon>
        <taxon>eudicotyledons</taxon>
        <taxon>Gunneridae</taxon>
        <taxon>Pentapetalae</taxon>
        <taxon>asterids</taxon>
        <taxon>campanulids</taxon>
        <taxon>Asterales</taxon>
        <taxon>Asteraceae</taxon>
        <taxon>Asteroideae</taxon>
        <taxon>Heliantheae alliance</taxon>
        <taxon>Heliantheae</taxon>
        <taxon>Helianthus</taxon>
    </lineage>
</organism>
<accession>A0A251SMK9</accession>
<gene>
    <name evidence="3" type="ORF">HannXRQ_Chr14g0448911</name>
    <name evidence="2" type="ORF">HanXRQr2_Chr09g0384371</name>
</gene>
<evidence type="ECO:0000313" key="3">
    <source>
        <dbReference type="EMBL" id="OTF98740.1"/>
    </source>
</evidence>
<reference evidence="2" key="3">
    <citation type="submission" date="2020-06" db="EMBL/GenBank/DDBJ databases">
        <title>Helianthus annuus Genome sequencing and assembly Release 2.</title>
        <authorList>
            <person name="Gouzy J."/>
            <person name="Langlade N."/>
            <person name="Munos S."/>
        </authorList>
    </citation>
    <scope>NUCLEOTIDE SEQUENCE</scope>
    <source>
        <tissue evidence="2">Leaves</tissue>
    </source>
</reference>
<evidence type="ECO:0000313" key="2">
    <source>
        <dbReference type="EMBL" id="KAF5790535.1"/>
    </source>
</evidence>
<dbReference type="EMBL" id="MNCJ02000324">
    <property type="protein sequence ID" value="KAF5790535.1"/>
    <property type="molecule type" value="Genomic_DNA"/>
</dbReference>
<evidence type="ECO:0000313" key="4">
    <source>
        <dbReference type="Proteomes" id="UP000215914"/>
    </source>
</evidence>
<dbReference type="EMBL" id="CM007903">
    <property type="protein sequence ID" value="OTF98740.1"/>
    <property type="molecule type" value="Genomic_DNA"/>
</dbReference>
<keyword evidence="4" id="KW-1185">Reference proteome</keyword>
<feature type="region of interest" description="Disordered" evidence="1">
    <location>
        <begin position="1"/>
        <end position="28"/>
    </location>
</feature>
<reference evidence="2 4" key="1">
    <citation type="journal article" date="2017" name="Nature">
        <title>The sunflower genome provides insights into oil metabolism, flowering and Asterid evolution.</title>
        <authorList>
            <person name="Badouin H."/>
            <person name="Gouzy J."/>
            <person name="Grassa C.J."/>
            <person name="Murat F."/>
            <person name="Staton S.E."/>
            <person name="Cottret L."/>
            <person name="Lelandais-Briere C."/>
            <person name="Owens G.L."/>
            <person name="Carrere S."/>
            <person name="Mayjonade B."/>
            <person name="Legrand L."/>
            <person name="Gill N."/>
            <person name="Kane N.C."/>
            <person name="Bowers J.E."/>
            <person name="Hubner S."/>
            <person name="Bellec A."/>
            <person name="Berard A."/>
            <person name="Berges H."/>
            <person name="Blanchet N."/>
            <person name="Boniface M.C."/>
            <person name="Brunel D."/>
            <person name="Catrice O."/>
            <person name="Chaidir N."/>
            <person name="Claudel C."/>
            <person name="Donnadieu C."/>
            <person name="Faraut T."/>
            <person name="Fievet G."/>
            <person name="Helmstetter N."/>
            <person name="King M."/>
            <person name="Knapp S.J."/>
            <person name="Lai Z."/>
            <person name="Le Paslier M.C."/>
            <person name="Lippi Y."/>
            <person name="Lorenzon L."/>
            <person name="Mandel J.R."/>
            <person name="Marage G."/>
            <person name="Marchand G."/>
            <person name="Marquand E."/>
            <person name="Bret-Mestries E."/>
            <person name="Morien E."/>
            <person name="Nambeesan S."/>
            <person name="Nguyen T."/>
            <person name="Pegot-Espagnet P."/>
            <person name="Pouilly N."/>
            <person name="Raftis F."/>
            <person name="Sallet E."/>
            <person name="Schiex T."/>
            <person name="Thomas J."/>
            <person name="Vandecasteele C."/>
            <person name="Vares D."/>
            <person name="Vear F."/>
            <person name="Vautrin S."/>
            <person name="Crespi M."/>
            <person name="Mangin B."/>
            <person name="Burke J.M."/>
            <person name="Salse J."/>
            <person name="Munos S."/>
            <person name="Vincourt P."/>
            <person name="Rieseberg L.H."/>
            <person name="Langlade N.B."/>
        </authorList>
    </citation>
    <scope>NUCLEOTIDE SEQUENCE [LARGE SCALE GENOMIC DNA]</scope>
    <source>
        <strain evidence="4">cv. SF193</strain>
        <tissue evidence="2">Leaves</tissue>
    </source>
</reference>
<evidence type="ECO:0000256" key="1">
    <source>
        <dbReference type="SAM" id="MobiDB-lite"/>
    </source>
</evidence>
<dbReference type="Proteomes" id="UP000215914">
    <property type="component" value="Chromosome 14"/>
</dbReference>
<evidence type="ECO:0008006" key="5">
    <source>
        <dbReference type="Google" id="ProtNLM"/>
    </source>
</evidence>
<sequence length="64" mass="6758">MTMKKNQIHNENDGGNGGGGGGDGGKKQKPSDINVVVLKIDLYCEGCASRVVACCCSCSYTRWC</sequence>
<name>A0A251SMK9_HELAN</name>
<dbReference type="Gramene" id="mRNA:HanXRQr2_Chr09g0384371">
    <property type="protein sequence ID" value="mRNA:HanXRQr2_Chr09g0384371"/>
    <property type="gene ID" value="HanXRQr2_Chr09g0384371"/>
</dbReference>
<reference evidence="3" key="2">
    <citation type="submission" date="2017-02" db="EMBL/GenBank/DDBJ databases">
        <title>Sunflower complete genome.</title>
        <authorList>
            <person name="Langlade N."/>
            <person name="Munos S."/>
        </authorList>
    </citation>
    <scope>NUCLEOTIDE SEQUENCE [LARGE SCALE GENOMIC DNA]</scope>
    <source>
        <tissue evidence="3">Leaves</tissue>
    </source>
</reference>
<feature type="compositionally biased region" description="Gly residues" evidence="1">
    <location>
        <begin position="14"/>
        <end position="23"/>
    </location>
</feature>
<dbReference type="InParanoid" id="A0A251SMK9"/>
<proteinExistence type="predicted"/>